<sequence length="153" mass="16993">MTSDRHSRRCHPWTERKVQADSSRLHVLVVDDNINAAQALAAYLSFEGMECRLAYGGAEAIRMGTDWNPDVIIMDISMPECNGFQAALALRHDERTSPIAIIAFTALDESEVRRHLTNHEFDGYCQKGQEPAHLTALITRLAQTNGGVSALRS</sequence>
<dbReference type="EMBL" id="FCNW02000007">
    <property type="protein sequence ID" value="SAL32552.1"/>
    <property type="molecule type" value="Genomic_DNA"/>
</dbReference>
<dbReference type="AlphaFoldDB" id="A0A158GKI9"/>
<organism evidence="4 5">
    <name type="scientific">Caballeronia humi</name>
    <dbReference type="NCBI Taxonomy" id="326474"/>
    <lineage>
        <taxon>Bacteria</taxon>
        <taxon>Pseudomonadati</taxon>
        <taxon>Pseudomonadota</taxon>
        <taxon>Betaproteobacteria</taxon>
        <taxon>Burkholderiales</taxon>
        <taxon>Burkholderiaceae</taxon>
        <taxon>Caballeronia</taxon>
    </lineage>
</organism>
<dbReference type="PANTHER" id="PTHR44591:SF3">
    <property type="entry name" value="RESPONSE REGULATORY DOMAIN-CONTAINING PROTEIN"/>
    <property type="match status" value="1"/>
</dbReference>
<accession>A0A158GKI9</accession>
<dbReference type="SUPFAM" id="SSF52172">
    <property type="entry name" value="CheY-like"/>
    <property type="match status" value="1"/>
</dbReference>
<protein>
    <submittedName>
        <fullName evidence="4">Response regulator receiver protein</fullName>
    </submittedName>
</protein>
<keyword evidence="5" id="KW-1185">Reference proteome</keyword>
<dbReference type="GO" id="GO:0000160">
    <property type="term" value="P:phosphorelay signal transduction system"/>
    <property type="evidence" value="ECO:0007669"/>
    <property type="project" value="InterPro"/>
</dbReference>
<dbReference type="OrthoDB" id="9131147at2"/>
<dbReference type="Gene3D" id="3.40.50.2300">
    <property type="match status" value="1"/>
</dbReference>
<evidence type="ECO:0000313" key="5">
    <source>
        <dbReference type="Proteomes" id="UP000054977"/>
    </source>
</evidence>
<gene>
    <name evidence="4" type="ORF">AWB65_02155</name>
</gene>
<dbReference type="InterPro" id="IPR050595">
    <property type="entry name" value="Bact_response_regulator"/>
</dbReference>
<dbReference type="Pfam" id="PF00072">
    <property type="entry name" value="Response_reg"/>
    <property type="match status" value="1"/>
</dbReference>
<proteinExistence type="predicted"/>
<dbReference type="SMART" id="SM00448">
    <property type="entry name" value="REC"/>
    <property type="match status" value="1"/>
</dbReference>
<keyword evidence="1 2" id="KW-0597">Phosphoprotein</keyword>
<evidence type="ECO:0000256" key="2">
    <source>
        <dbReference type="PROSITE-ProRule" id="PRU00169"/>
    </source>
</evidence>
<name>A0A158GKI9_9BURK</name>
<dbReference type="STRING" id="326474.AWB65_02155"/>
<evidence type="ECO:0000313" key="4">
    <source>
        <dbReference type="EMBL" id="SAL32552.1"/>
    </source>
</evidence>
<feature type="domain" description="Response regulatory" evidence="3">
    <location>
        <begin position="26"/>
        <end position="142"/>
    </location>
</feature>
<dbReference type="InterPro" id="IPR001789">
    <property type="entry name" value="Sig_transdc_resp-reg_receiver"/>
</dbReference>
<reference evidence="4" key="1">
    <citation type="submission" date="2016-01" db="EMBL/GenBank/DDBJ databases">
        <authorList>
            <person name="Peeters C."/>
        </authorList>
    </citation>
    <scope>NUCLEOTIDE SEQUENCE [LARGE SCALE GENOMIC DNA]</scope>
    <source>
        <strain evidence="4">LMG 22934</strain>
    </source>
</reference>
<comment type="caution">
    <text evidence="4">The sequence shown here is derived from an EMBL/GenBank/DDBJ whole genome shotgun (WGS) entry which is preliminary data.</text>
</comment>
<feature type="modified residue" description="4-aspartylphosphate" evidence="2">
    <location>
        <position position="75"/>
    </location>
</feature>
<evidence type="ECO:0000259" key="3">
    <source>
        <dbReference type="PROSITE" id="PS50110"/>
    </source>
</evidence>
<dbReference type="Proteomes" id="UP000054977">
    <property type="component" value="Unassembled WGS sequence"/>
</dbReference>
<dbReference type="PROSITE" id="PS50110">
    <property type="entry name" value="RESPONSE_REGULATORY"/>
    <property type="match status" value="1"/>
</dbReference>
<dbReference type="InterPro" id="IPR011006">
    <property type="entry name" value="CheY-like_superfamily"/>
</dbReference>
<dbReference type="PANTHER" id="PTHR44591">
    <property type="entry name" value="STRESS RESPONSE REGULATOR PROTEIN 1"/>
    <property type="match status" value="1"/>
</dbReference>
<evidence type="ECO:0000256" key="1">
    <source>
        <dbReference type="ARBA" id="ARBA00022553"/>
    </source>
</evidence>